<proteinExistence type="predicted"/>
<feature type="compositionally biased region" description="Polar residues" evidence="1">
    <location>
        <begin position="1"/>
        <end position="10"/>
    </location>
</feature>
<protein>
    <submittedName>
        <fullName evidence="2">Uncharacterized protein</fullName>
    </submittedName>
</protein>
<gene>
    <name evidence="2" type="ORF">JYU34_016763</name>
</gene>
<evidence type="ECO:0000313" key="3">
    <source>
        <dbReference type="Proteomes" id="UP000823941"/>
    </source>
</evidence>
<name>A0ABQ7Q3E7_PLUXY</name>
<feature type="region of interest" description="Disordered" evidence="1">
    <location>
        <begin position="1"/>
        <end position="26"/>
    </location>
</feature>
<organism evidence="2 3">
    <name type="scientific">Plutella xylostella</name>
    <name type="common">Diamondback moth</name>
    <name type="synonym">Plutella maculipennis</name>
    <dbReference type="NCBI Taxonomy" id="51655"/>
    <lineage>
        <taxon>Eukaryota</taxon>
        <taxon>Metazoa</taxon>
        <taxon>Ecdysozoa</taxon>
        <taxon>Arthropoda</taxon>
        <taxon>Hexapoda</taxon>
        <taxon>Insecta</taxon>
        <taxon>Pterygota</taxon>
        <taxon>Neoptera</taxon>
        <taxon>Endopterygota</taxon>
        <taxon>Lepidoptera</taxon>
        <taxon>Glossata</taxon>
        <taxon>Ditrysia</taxon>
        <taxon>Yponomeutoidea</taxon>
        <taxon>Plutellidae</taxon>
        <taxon>Plutella</taxon>
    </lineage>
</organism>
<evidence type="ECO:0000313" key="2">
    <source>
        <dbReference type="EMBL" id="KAG7299755.1"/>
    </source>
</evidence>
<dbReference type="Proteomes" id="UP000823941">
    <property type="component" value="Chromosome 22"/>
</dbReference>
<sequence>MMLQDITNQESKPEDSTKPNLHVQSAPATPCDDAAILIWSDKAFFETATEGVWWWRRPLGVRRTQCRRCGASSSTRPLRMIPCAGVAKEEYDWGDRRPLMSKDRPLLFTK</sequence>
<evidence type="ECO:0000256" key="1">
    <source>
        <dbReference type="SAM" id="MobiDB-lite"/>
    </source>
</evidence>
<reference evidence="2 3" key="1">
    <citation type="submission" date="2021-06" db="EMBL/GenBank/DDBJ databases">
        <title>A haploid diamondback moth (Plutella xylostella L.) genome assembly resolves 31 chromosomes and identifies a diamide resistance mutation.</title>
        <authorList>
            <person name="Ward C.M."/>
            <person name="Perry K.D."/>
            <person name="Baker G."/>
            <person name="Powis K."/>
            <person name="Heckel D.G."/>
            <person name="Baxter S.W."/>
        </authorList>
    </citation>
    <scope>NUCLEOTIDE SEQUENCE [LARGE SCALE GENOMIC DNA]</scope>
    <source>
        <strain evidence="2 3">LV</strain>
        <tissue evidence="2">Single pupa</tissue>
    </source>
</reference>
<dbReference type="EMBL" id="JAHIBW010000022">
    <property type="protein sequence ID" value="KAG7299755.1"/>
    <property type="molecule type" value="Genomic_DNA"/>
</dbReference>
<comment type="caution">
    <text evidence="2">The sequence shown here is derived from an EMBL/GenBank/DDBJ whole genome shotgun (WGS) entry which is preliminary data.</text>
</comment>
<accession>A0ABQ7Q3E7</accession>
<keyword evidence="3" id="KW-1185">Reference proteome</keyword>